<keyword evidence="2" id="KW-0812">Transmembrane</keyword>
<dbReference type="EMBL" id="DTQM01000173">
    <property type="protein sequence ID" value="HGC43268.1"/>
    <property type="molecule type" value="Genomic_DNA"/>
</dbReference>
<keyword evidence="1" id="KW-0175">Coiled coil</keyword>
<evidence type="ECO:0000259" key="3">
    <source>
        <dbReference type="Pfam" id="PF09822"/>
    </source>
</evidence>
<organism evidence="5">
    <name type="scientific">Acidicaldus sp</name>
    <dbReference type="NCBI Taxonomy" id="1872105"/>
    <lineage>
        <taxon>Bacteria</taxon>
        <taxon>Pseudomonadati</taxon>
        <taxon>Pseudomonadota</taxon>
        <taxon>Alphaproteobacteria</taxon>
        <taxon>Acetobacterales</taxon>
        <taxon>Acetobacteraceae</taxon>
        <taxon>Acidicaldus</taxon>
    </lineage>
</organism>
<dbReference type="InterPro" id="IPR019196">
    <property type="entry name" value="ABC_transp_unknown"/>
</dbReference>
<feature type="domain" description="DUF7088" evidence="4">
    <location>
        <begin position="40"/>
        <end position="138"/>
    </location>
</feature>
<accession>A0A8J4HBF6</accession>
<evidence type="ECO:0000256" key="2">
    <source>
        <dbReference type="SAM" id="Phobius"/>
    </source>
</evidence>
<feature type="coiled-coil region" evidence="1">
    <location>
        <begin position="520"/>
        <end position="590"/>
    </location>
</feature>
<name>A0A8J4HBF6_9PROT</name>
<dbReference type="Pfam" id="PF09822">
    <property type="entry name" value="ABC_transp_aux"/>
    <property type="match status" value="1"/>
</dbReference>
<gene>
    <name evidence="5" type="ORF">ENY07_08635</name>
</gene>
<protein>
    <submittedName>
        <fullName evidence="5">ABC transporter</fullName>
    </submittedName>
</protein>
<feature type="transmembrane region" description="Helical" evidence="2">
    <location>
        <begin position="601"/>
        <end position="624"/>
    </location>
</feature>
<evidence type="ECO:0000313" key="5">
    <source>
        <dbReference type="EMBL" id="HGC43268.1"/>
    </source>
</evidence>
<comment type="caution">
    <text evidence="5">The sequence shown here is derived from an EMBL/GenBank/DDBJ whole genome shotgun (WGS) entry which is preliminary data.</text>
</comment>
<dbReference type="InterPro" id="IPR055396">
    <property type="entry name" value="DUF7088"/>
</dbReference>
<dbReference type="Pfam" id="PF23357">
    <property type="entry name" value="DUF7088"/>
    <property type="match status" value="1"/>
</dbReference>
<dbReference type="AlphaFoldDB" id="A0A8J4HBF6"/>
<proteinExistence type="predicted"/>
<evidence type="ECO:0000256" key="1">
    <source>
        <dbReference type="SAM" id="Coils"/>
    </source>
</evidence>
<keyword evidence="2" id="KW-1133">Transmembrane helix</keyword>
<keyword evidence="2" id="KW-0472">Membrane</keyword>
<sequence length="634" mass="69153">MPRVTASALGLIGLAALLIGINMLADSRLAEAQLDLTAGHIYTLSPGTREVLSGLKQPITLRLFYSRELGARAPFYDGYHQRVEEMLAQYVRLSHGMVRLESFDPEPFSEAEDRALSFGLQAVPVDQSGSQVFFGLAGTNLLDDERVIPFFQQARERFLEYDLTRLVFELSNPKRAVVGLMSALPVDGDPRAMMMSQGRGRAGQPWMAMTLLRQSFAVRSVPLTTWSIDPEISVLLVVQPQHLPEPTEYAIDQFVMRGGRLLLLVDPRSTMEADTPGPNGMPATDTASDLHRLLDAWGVAYDPKQVVGDLTGAWRVRASPGDRMTVTDYVPWFNIRDGINHDDPATADLAQVTVADPGYIALKPGATVSFTPLLTSSPRSGLIAAETLAIDPDPAAILAAFKPEGGPRVVAARVHGMLKSAFSGPPAPAAGQTRPADLAPFKDHTEKPANLVIIADSDIMADRFWVRVKDFFGQEDAEPFSDNGPFLANLAGTLAGGDALIGLRARGSADRPFTLVDDMQRRAEAQFRRTEQNLQKHLEETEKNLANLREGAGQSGAGQAVVTAEQREAIDAANREIVTTRQQLRAVQLALKEDIDALDQLLRLFDIVLVPAILTLIAIGLGILRHRRRGRART</sequence>
<reference evidence="5" key="1">
    <citation type="journal article" date="2020" name="mSystems">
        <title>Genome- and Community-Level Interaction Insights into Carbon Utilization and Element Cycling Functions of Hydrothermarchaeota in Hydrothermal Sediment.</title>
        <authorList>
            <person name="Zhou Z."/>
            <person name="Liu Y."/>
            <person name="Xu W."/>
            <person name="Pan J."/>
            <person name="Luo Z.H."/>
            <person name="Li M."/>
        </authorList>
    </citation>
    <scope>NUCLEOTIDE SEQUENCE</scope>
    <source>
        <strain evidence="5">SpSt-997</strain>
    </source>
</reference>
<evidence type="ECO:0000259" key="4">
    <source>
        <dbReference type="Pfam" id="PF23357"/>
    </source>
</evidence>
<feature type="domain" description="ABC-type uncharacterised transport system" evidence="3">
    <location>
        <begin position="177"/>
        <end position="489"/>
    </location>
</feature>